<accession>A0AA39W7F9</accession>
<organism evidence="2 3">
    <name type="scientific">Acer saccharum</name>
    <name type="common">Sugar maple</name>
    <dbReference type="NCBI Taxonomy" id="4024"/>
    <lineage>
        <taxon>Eukaryota</taxon>
        <taxon>Viridiplantae</taxon>
        <taxon>Streptophyta</taxon>
        <taxon>Embryophyta</taxon>
        <taxon>Tracheophyta</taxon>
        <taxon>Spermatophyta</taxon>
        <taxon>Magnoliopsida</taxon>
        <taxon>eudicotyledons</taxon>
        <taxon>Gunneridae</taxon>
        <taxon>Pentapetalae</taxon>
        <taxon>rosids</taxon>
        <taxon>malvids</taxon>
        <taxon>Sapindales</taxon>
        <taxon>Sapindaceae</taxon>
        <taxon>Hippocastanoideae</taxon>
        <taxon>Acereae</taxon>
        <taxon>Acer</taxon>
    </lineage>
</organism>
<feature type="region of interest" description="Disordered" evidence="1">
    <location>
        <begin position="161"/>
        <end position="224"/>
    </location>
</feature>
<protein>
    <submittedName>
        <fullName evidence="2">Uncharacterized protein</fullName>
    </submittedName>
</protein>
<proteinExistence type="predicted"/>
<evidence type="ECO:0000256" key="1">
    <source>
        <dbReference type="SAM" id="MobiDB-lite"/>
    </source>
</evidence>
<reference evidence="2" key="1">
    <citation type="journal article" date="2022" name="Plant J.">
        <title>Strategies of tolerance reflected in two North American maple genomes.</title>
        <authorList>
            <person name="McEvoy S.L."/>
            <person name="Sezen U.U."/>
            <person name="Trouern-Trend A."/>
            <person name="McMahon S.M."/>
            <person name="Schaberg P.G."/>
            <person name="Yang J."/>
            <person name="Wegrzyn J.L."/>
            <person name="Swenson N.G."/>
        </authorList>
    </citation>
    <scope>NUCLEOTIDE SEQUENCE</scope>
    <source>
        <strain evidence="2">NS2018</strain>
    </source>
</reference>
<sequence>MRGALALFLWKKNQGAQSKTRGAHVYLASSSSDGVSDFGRKGSFFQRSNSDSSQRKDVSIEKRVDRKGRDGLNNLSHIEGPRMNSSDGICCQGIKENGKKVWQRKLKSKPTRTQNLNSKIILEKDGRGSLYRGSSSESSSASSDSEGGFWGRGGHGFLKGDCSKVGHSGSQVRDGPIQKEQDNGPVHNNPHNQQEGQLWVNIGPNQKPSAAKVTVLEDSSLEVL</sequence>
<keyword evidence="3" id="KW-1185">Reference proteome</keyword>
<feature type="region of interest" description="Disordered" evidence="1">
    <location>
        <begin position="127"/>
        <end position="148"/>
    </location>
</feature>
<dbReference type="EMBL" id="JAUESC010000002">
    <property type="protein sequence ID" value="KAK0605923.1"/>
    <property type="molecule type" value="Genomic_DNA"/>
</dbReference>
<feature type="compositionally biased region" description="Low complexity" evidence="1">
    <location>
        <begin position="128"/>
        <end position="147"/>
    </location>
</feature>
<reference evidence="2" key="2">
    <citation type="submission" date="2023-06" db="EMBL/GenBank/DDBJ databases">
        <authorList>
            <person name="Swenson N.G."/>
            <person name="Wegrzyn J.L."/>
            <person name="Mcevoy S.L."/>
        </authorList>
    </citation>
    <scope>NUCLEOTIDE SEQUENCE</scope>
    <source>
        <strain evidence="2">NS2018</strain>
        <tissue evidence="2">Leaf</tissue>
    </source>
</reference>
<comment type="caution">
    <text evidence="2">The sequence shown here is derived from an EMBL/GenBank/DDBJ whole genome shotgun (WGS) entry which is preliminary data.</text>
</comment>
<evidence type="ECO:0000313" key="3">
    <source>
        <dbReference type="Proteomes" id="UP001168877"/>
    </source>
</evidence>
<feature type="region of interest" description="Disordered" evidence="1">
    <location>
        <begin position="31"/>
        <end position="60"/>
    </location>
</feature>
<gene>
    <name evidence="2" type="ORF">LWI29_032260</name>
</gene>
<dbReference type="Proteomes" id="UP001168877">
    <property type="component" value="Unassembled WGS sequence"/>
</dbReference>
<dbReference type="AlphaFoldDB" id="A0AA39W7F9"/>
<name>A0AA39W7F9_ACESA</name>
<feature type="region of interest" description="Disordered" evidence="1">
    <location>
        <begin position="102"/>
        <end position="121"/>
    </location>
</feature>
<evidence type="ECO:0000313" key="2">
    <source>
        <dbReference type="EMBL" id="KAK0605923.1"/>
    </source>
</evidence>